<keyword evidence="6" id="KW-1185">Reference proteome</keyword>
<evidence type="ECO:0000256" key="2">
    <source>
        <dbReference type="PROSITE-ProRule" id="PRU00176"/>
    </source>
</evidence>
<dbReference type="Gene3D" id="3.30.70.330">
    <property type="match status" value="1"/>
</dbReference>
<comment type="caution">
    <text evidence="5">The sequence shown here is derived from an EMBL/GenBank/DDBJ whole genome shotgun (WGS) entry which is preliminary data.</text>
</comment>
<dbReference type="Pfam" id="PF00076">
    <property type="entry name" value="RRM_1"/>
    <property type="match status" value="1"/>
</dbReference>
<sequence length="185" mass="21383">MDSAYNDNDIFEWEGRILVAANLPYNVTPVGLRDFFAPKGKILRVDIERNKQGESNGLGFVEFYSASDCAAAAELHGTQFEGRTLKCKVSTRPPPELLRFYIRDPKNRPINDRVRQNIIEEAKNGPIDHQPRNNRKTTRPRKFFKRVNKDQSNPDQENQNDTKSGEYSYSYSSGYSEYSYSDYDH</sequence>
<accession>A0ABR2I6G4</accession>
<feature type="region of interest" description="Disordered" evidence="3">
    <location>
        <begin position="120"/>
        <end position="185"/>
    </location>
</feature>
<dbReference type="Proteomes" id="UP001470230">
    <property type="component" value="Unassembled WGS sequence"/>
</dbReference>
<feature type="compositionally biased region" description="Basic residues" evidence="3">
    <location>
        <begin position="132"/>
        <end position="146"/>
    </location>
</feature>
<evidence type="ECO:0000313" key="6">
    <source>
        <dbReference type="Proteomes" id="UP001470230"/>
    </source>
</evidence>
<dbReference type="SUPFAM" id="SSF54928">
    <property type="entry name" value="RNA-binding domain, RBD"/>
    <property type="match status" value="1"/>
</dbReference>
<reference evidence="5 6" key="1">
    <citation type="submission" date="2024-04" db="EMBL/GenBank/DDBJ databases">
        <title>Tritrichomonas musculus Genome.</title>
        <authorList>
            <person name="Alves-Ferreira E."/>
            <person name="Grigg M."/>
            <person name="Lorenzi H."/>
            <person name="Galac M."/>
        </authorList>
    </citation>
    <scope>NUCLEOTIDE SEQUENCE [LARGE SCALE GENOMIC DNA]</scope>
    <source>
        <strain evidence="5 6">EAF2021</strain>
    </source>
</reference>
<dbReference type="InterPro" id="IPR050502">
    <property type="entry name" value="Euk_RNA-bind_prot"/>
</dbReference>
<protein>
    <submittedName>
        <fullName evidence="5">G-strand binding protein</fullName>
    </submittedName>
</protein>
<dbReference type="PROSITE" id="PS50102">
    <property type="entry name" value="RRM"/>
    <property type="match status" value="1"/>
</dbReference>
<proteinExistence type="predicted"/>
<gene>
    <name evidence="5" type="ORF">M9Y10_013212</name>
</gene>
<evidence type="ECO:0000259" key="4">
    <source>
        <dbReference type="PROSITE" id="PS50102"/>
    </source>
</evidence>
<keyword evidence="1 2" id="KW-0694">RNA-binding</keyword>
<name>A0ABR2I6G4_9EUKA</name>
<feature type="domain" description="RRM" evidence="4">
    <location>
        <begin position="16"/>
        <end position="92"/>
    </location>
</feature>
<dbReference type="InterPro" id="IPR035979">
    <property type="entry name" value="RBD_domain_sf"/>
</dbReference>
<dbReference type="PANTHER" id="PTHR48025:SF1">
    <property type="entry name" value="RRM DOMAIN-CONTAINING PROTEIN"/>
    <property type="match status" value="1"/>
</dbReference>
<dbReference type="InterPro" id="IPR012677">
    <property type="entry name" value="Nucleotide-bd_a/b_plait_sf"/>
</dbReference>
<evidence type="ECO:0000256" key="3">
    <source>
        <dbReference type="SAM" id="MobiDB-lite"/>
    </source>
</evidence>
<dbReference type="PANTHER" id="PTHR48025">
    <property type="entry name" value="OS02G0815200 PROTEIN"/>
    <property type="match status" value="1"/>
</dbReference>
<organism evidence="5 6">
    <name type="scientific">Tritrichomonas musculus</name>
    <dbReference type="NCBI Taxonomy" id="1915356"/>
    <lineage>
        <taxon>Eukaryota</taxon>
        <taxon>Metamonada</taxon>
        <taxon>Parabasalia</taxon>
        <taxon>Tritrichomonadida</taxon>
        <taxon>Tritrichomonadidae</taxon>
        <taxon>Tritrichomonas</taxon>
    </lineage>
</organism>
<evidence type="ECO:0000313" key="5">
    <source>
        <dbReference type="EMBL" id="KAK8858112.1"/>
    </source>
</evidence>
<evidence type="ECO:0000256" key="1">
    <source>
        <dbReference type="ARBA" id="ARBA00022884"/>
    </source>
</evidence>
<dbReference type="InterPro" id="IPR000504">
    <property type="entry name" value="RRM_dom"/>
</dbReference>
<dbReference type="CDD" id="cd00590">
    <property type="entry name" value="RRM_SF"/>
    <property type="match status" value="1"/>
</dbReference>
<feature type="compositionally biased region" description="Low complexity" evidence="3">
    <location>
        <begin position="165"/>
        <end position="185"/>
    </location>
</feature>
<dbReference type="EMBL" id="JAPFFF010000019">
    <property type="protein sequence ID" value="KAK8858112.1"/>
    <property type="molecule type" value="Genomic_DNA"/>
</dbReference>
<dbReference type="SMART" id="SM00360">
    <property type="entry name" value="RRM"/>
    <property type="match status" value="1"/>
</dbReference>
<feature type="compositionally biased region" description="Polar residues" evidence="3">
    <location>
        <begin position="150"/>
        <end position="162"/>
    </location>
</feature>